<keyword evidence="10" id="KW-1185">Reference proteome</keyword>
<name>A0ABW1T6Z0_9LACO</name>
<dbReference type="SUPFAM" id="SSF52728">
    <property type="entry name" value="PTS IIb component"/>
    <property type="match status" value="1"/>
</dbReference>
<evidence type="ECO:0000256" key="3">
    <source>
        <dbReference type="ARBA" id="ARBA00022490"/>
    </source>
</evidence>
<keyword evidence="5" id="KW-0808">Transferase</keyword>
<evidence type="ECO:0000256" key="2">
    <source>
        <dbReference type="ARBA" id="ARBA00022448"/>
    </source>
</evidence>
<dbReference type="InterPro" id="IPR036667">
    <property type="entry name" value="PTS_IIB_sorbose-sp_sf"/>
</dbReference>
<evidence type="ECO:0000313" key="9">
    <source>
        <dbReference type="EMBL" id="MFC6253098.1"/>
    </source>
</evidence>
<gene>
    <name evidence="9" type="ORF">ACFP1H_00525</name>
</gene>
<feature type="domain" description="PTS EIIB type-4" evidence="8">
    <location>
        <begin position="1"/>
        <end position="84"/>
    </location>
</feature>
<dbReference type="RefSeq" id="WP_235874497.1">
    <property type="nucleotide sequence ID" value="NZ_BJDO01000042.1"/>
</dbReference>
<evidence type="ECO:0000256" key="7">
    <source>
        <dbReference type="ARBA" id="ARBA00022777"/>
    </source>
</evidence>
<dbReference type="Gene3D" id="3.40.35.10">
    <property type="entry name" value="Phosphotransferase system, sorbose subfamily IIB component"/>
    <property type="match status" value="1"/>
</dbReference>
<sequence>MTMDIRLARIGSRLLPRQVASGWVKATMPDHILIVSNRVVKDHLYQTLILQSVPSGIEANVMTVKKMLAIFTKIHGLIRLNRCY</sequence>
<evidence type="ECO:0000259" key="8">
    <source>
        <dbReference type="PROSITE" id="PS51101"/>
    </source>
</evidence>
<keyword evidence="4 9" id="KW-0762">Sugar transport</keyword>
<comment type="caution">
    <text evidence="9">The sequence shown here is derived from an EMBL/GenBank/DDBJ whole genome shotgun (WGS) entry which is preliminary data.</text>
</comment>
<protein>
    <submittedName>
        <fullName evidence="9">PTS sugar transporter subunit IIB</fullName>
    </submittedName>
</protein>
<evidence type="ECO:0000313" key="10">
    <source>
        <dbReference type="Proteomes" id="UP001596190"/>
    </source>
</evidence>
<dbReference type="Proteomes" id="UP001596190">
    <property type="component" value="Unassembled WGS sequence"/>
</dbReference>
<dbReference type="PROSITE" id="PS51101">
    <property type="entry name" value="PTS_EIIB_TYPE_4"/>
    <property type="match status" value="1"/>
</dbReference>
<evidence type="ECO:0000256" key="1">
    <source>
        <dbReference type="ARBA" id="ARBA00004496"/>
    </source>
</evidence>
<keyword evidence="6" id="KW-0598">Phosphotransferase system</keyword>
<organism evidence="9 10">
    <name type="scientific">Secundilactobacillus hailunensis</name>
    <dbReference type="NCBI Taxonomy" id="2559923"/>
    <lineage>
        <taxon>Bacteria</taxon>
        <taxon>Bacillati</taxon>
        <taxon>Bacillota</taxon>
        <taxon>Bacilli</taxon>
        <taxon>Lactobacillales</taxon>
        <taxon>Lactobacillaceae</taxon>
        <taxon>Secundilactobacillus</taxon>
    </lineage>
</organism>
<proteinExistence type="predicted"/>
<evidence type="ECO:0000256" key="5">
    <source>
        <dbReference type="ARBA" id="ARBA00022679"/>
    </source>
</evidence>
<evidence type="ECO:0000256" key="6">
    <source>
        <dbReference type="ARBA" id="ARBA00022683"/>
    </source>
</evidence>
<keyword evidence="2" id="KW-0813">Transport</keyword>
<dbReference type="EMBL" id="JBHSSA010000007">
    <property type="protein sequence ID" value="MFC6253098.1"/>
    <property type="molecule type" value="Genomic_DNA"/>
</dbReference>
<dbReference type="Pfam" id="PF03830">
    <property type="entry name" value="PTSIIB_sorb"/>
    <property type="match status" value="1"/>
</dbReference>
<dbReference type="InterPro" id="IPR004720">
    <property type="entry name" value="PTS_IIB_sorbose-sp"/>
</dbReference>
<evidence type="ECO:0000256" key="4">
    <source>
        <dbReference type="ARBA" id="ARBA00022597"/>
    </source>
</evidence>
<accession>A0ABW1T6Z0</accession>
<reference evidence="10" key="1">
    <citation type="journal article" date="2019" name="Int. J. Syst. Evol. Microbiol.">
        <title>The Global Catalogue of Microorganisms (GCM) 10K type strain sequencing project: providing services to taxonomists for standard genome sequencing and annotation.</title>
        <authorList>
            <consortium name="The Broad Institute Genomics Platform"/>
            <consortium name="The Broad Institute Genome Sequencing Center for Infectious Disease"/>
            <person name="Wu L."/>
            <person name="Ma J."/>
        </authorList>
    </citation>
    <scope>NUCLEOTIDE SEQUENCE [LARGE SCALE GENOMIC DNA]</scope>
    <source>
        <strain evidence="10">CCM 8950</strain>
    </source>
</reference>
<comment type="subcellular location">
    <subcellularLocation>
        <location evidence="1">Cytoplasm</location>
    </subcellularLocation>
</comment>
<keyword evidence="3" id="KW-0963">Cytoplasm</keyword>
<keyword evidence="7" id="KW-0418">Kinase</keyword>